<evidence type="ECO:0000313" key="3">
    <source>
        <dbReference type="EMBL" id="CAF4139047.1"/>
    </source>
</evidence>
<feature type="coiled-coil region" evidence="1">
    <location>
        <begin position="216"/>
        <end position="250"/>
    </location>
</feature>
<dbReference type="Proteomes" id="UP000663873">
    <property type="component" value="Unassembled WGS sequence"/>
</dbReference>
<comment type="caution">
    <text evidence="3">The sequence shown here is derived from an EMBL/GenBank/DDBJ whole genome shotgun (WGS) entry which is preliminary data.</text>
</comment>
<dbReference type="EMBL" id="CAJOBP010000197">
    <property type="protein sequence ID" value="CAF4139047.1"/>
    <property type="molecule type" value="Genomic_DNA"/>
</dbReference>
<evidence type="ECO:0000313" key="4">
    <source>
        <dbReference type="Proteomes" id="UP000663873"/>
    </source>
</evidence>
<proteinExistence type="predicted"/>
<gene>
    <name evidence="3" type="ORF">UJA718_LOCUS2774</name>
</gene>
<feature type="region of interest" description="Disordered" evidence="2">
    <location>
        <begin position="1"/>
        <end position="100"/>
    </location>
</feature>
<organism evidence="3 4">
    <name type="scientific">Rotaria socialis</name>
    <dbReference type="NCBI Taxonomy" id="392032"/>
    <lineage>
        <taxon>Eukaryota</taxon>
        <taxon>Metazoa</taxon>
        <taxon>Spiralia</taxon>
        <taxon>Gnathifera</taxon>
        <taxon>Rotifera</taxon>
        <taxon>Eurotatoria</taxon>
        <taxon>Bdelloidea</taxon>
        <taxon>Philodinida</taxon>
        <taxon>Philodinidae</taxon>
        <taxon>Rotaria</taxon>
    </lineage>
</organism>
<dbReference type="AlphaFoldDB" id="A0A819XD57"/>
<feature type="non-terminal residue" evidence="3">
    <location>
        <position position="1"/>
    </location>
</feature>
<evidence type="ECO:0000256" key="1">
    <source>
        <dbReference type="SAM" id="Coils"/>
    </source>
</evidence>
<feature type="compositionally biased region" description="Low complexity" evidence="2">
    <location>
        <begin position="57"/>
        <end position="83"/>
    </location>
</feature>
<sequence>SSSSLTGQTTKSSPYSAVNTSIKNPFLSPAPKTNLTPTAWSKGCLRPHSPLRPRQQGSMGSHSSTTTTGTNSIGSPIPSSGTGMNMNDSSNTPNESGSNRTLKRFMTMKKSKANEFLKRVETSEGDALLLSVIEAYCVTNTNSGTAIAGLNSLVSKTRYSISATGTTNNGNLEHPSTSVGGQQNVLSDHSSIPLSYGQLTNTTNTDVDRRAMFDMMNEFRLGFRALQQELEEERRARRSLESQIQRLLVVPSGK</sequence>
<protein>
    <submittedName>
        <fullName evidence="3">Uncharacterized protein</fullName>
    </submittedName>
</protein>
<name>A0A819XD57_9BILA</name>
<reference evidence="3" key="1">
    <citation type="submission" date="2021-02" db="EMBL/GenBank/DDBJ databases">
        <authorList>
            <person name="Nowell W R."/>
        </authorList>
    </citation>
    <scope>NUCLEOTIDE SEQUENCE</scope>
</reference>
<accession>A0A819XD57</accession>
<evidence type="ECO:0000256" key="2">
    <source>
        <dbReference type="SAM" id="MobiDB-lite"/>
    </source>
</evidence>
<feature type="compositionally biased region" description="Polar residues" evidence="2">
    <location>
        <begin position="1"/>
        <end position="23"/>
    </location>
</feature>
<feature type="compositionally biased region" description="Polar residues" evidence="2">
    <location>
        <begin position="84"/>
        <end position="100"/>
    </location>
</feature>
<keyword evidence="1" id="KW-0175">Coiled coil</keyword>
<keyword evidence="4" id="KW-1185">Reference proteome</keyword>